<evidence type="ECO:0000256" key="3">
    <source>
        <dbReference type="ARBA" id="ARBA00022960"/>
    </source>
</evidence>
<keyword evidence="9" id="KW-1185">Reference proteome</keyword>
<dbReference type="PATRIC" id="fig|479117.4.peg.11"/>
<dbReference type="RefSeq" id="WP_062019234.1">
    <property type="nucleotide sequence ID" value="NZ_LQQC01000001.1"/>
</dbReference>
<evidence type="ECO:0000256" key="1">
    <source>
        <dbReference type="ARBA" id="ARBA00004141"/>
    </source>
</evidence>
<evidence type="ECO:0000256" key="2">
    <source>
        <dbReference type="ARBA" id="ARBA00022692"/>
    </source>
</evidence>
<dbReference type="GO" id="GO:0051301">
    <property type="term" value="P:cell division"/>
    <property type="evidence" value="ECO:0007669"/>
    <property type="project" value="InterPro"/>
</dbReference>
<sequence>MSRATLDDYRTEADQVETAKGPRTYRNVELFLVIIAVIVAGGSYALVGIGTSGEIPANVYSYTGVIAAFGIGMNIVLRFRAKYADPVLLPIAVMLNGLGLAMIFRIGVAKGTTRTADSQLIWMGLGVILCAAVIFVLRDHRILRNWPYIAFLAGVFFLLLPLLPGLGRTINGSRIWIGLGPFSFQPGEIAKIFLAIFFAGYFVNYRDQLRLAGPRVLGVRLPRLRDTGPLIIAWIIAVAVMVFQTDLGSALLFFGLFVAMLYVATGIKTWIFLGLSMFAAAAVSAYFLFAHFSQRVDAWLNALSPEEFNRKPGGSYQLVQGMFGMANGGLFGKGFGEGRPQIVPYSDSDFIIASFGEEIGMIGLFAILTLYLIMFQRGVKIAGSLRDQFGTLLALGLSFLMAFQTFIVVGGVTRLIPLTGLTTPFLAAGGSSLVANWIILGLLLRMSDNARRPQEEFQTGVLRAVTDTSPTVRTDDEADVEADSGDFATSDYNPSTSGYAPKPAGGEQQ</sequence>
<keyword evidence="5 7" id="KW-0472">Membrane</keyword>
<reference evidence="8 9" key="1">
    <citation type="submission" date="2016-01" db="EMBL/GenBank/DDBJ databases">
        <title>Use of Whole Genome Sequencing to ascertain that Brevibacterium massiliense (Roux, Raoult 2009) is a later heterotypic synonym of Brevibacterium ravenspurgense (Mages 2008).</title>
        <authorList>
            <person name="Bernier A.-M."/>
            <person name="Burdz T."/>
            <person name="Huynh C."/>
            <person name="Pachecho A.L."/>
            <person name="Wiebe D."/>
            <person name="Bonner C."/>
            <person name="Bernard K."/>
        </authorList>
    </citation>
    <scope>NUCLEOTIDE SEQUENCE [LARGE SCALE GENOMIC DNA]</scope>
    <source>
        <strain evidence="8 9">CCUG56047</strain>
    </source>
</reference>
<feature type="transmembrane region" description="Helical" evidence="7">
    <location>
        <begin position="350"/>
        <end position="372"/>
    </location>
</feature>
<dbReference type="PANTHER" id="PTHR30474:SF3">
    <property type="entry name" value="PEPTIDOGLYCAN GLYCOSYLTRANSFERASE RODA"/>
    <property type="match status" value="1"/>
</dbReference>
<feature type="transmembrane region" description="Helical" evidence="7">
    <location>
        <begin position="187"/>
        <end position="205"/>
    </location>
</feature>
<dbReference type="EMBL" id="LQQC01000001">
    <property type="protein sequence ID" value="KXZ59796.1"/>
    <property type="molecule type" value="Genomic_DNA"/>
</dbReference>
<feature type="transmembrane region" description="Helical" evidence="7">
    <location>
        <begin position="30"/>
        <end position="47"/>
    </location>
</feature>
<name>A0A150HCG3_9MICO</name>
<feature type="region of interest" description="Disordered" evidence="6">
    <location>
        <begin position="468"/>
        <end position="509"/>
    </location>
</feature>
<feature type="transmembrane region" description="Helical" evidence="7">
    <location>
        <begin position="425"/>
        <end position="444"/>
    </location>
</feature>
<comment type="subcellular location">
    <subcellularLocation>
        <location evidence="1">Membrane</location>
        <topology evidence="1">Multi-pass membrane protein</topology>
    </subcellularLocation>
</comment>
<gene>
    <name evidence="8" type="primary">ftsW_1</name>
    <name evidence="8" type="ORF">Bravens_00010</name>
</gene>
<dbReference type="InterPro" id="IPR001182">
    <property type="entry name" value="FtsW/RodA"/>
</dbReference>
<feature type="transmembrane region" description="Helical" evidence="7">
    <location>
        <begin position="249"/>
        <end position="265"/>
    </location>
</feature>
<feature type="transmembrane region" description="Helical" evidence="7">
    <location>
        <begin position="226"/>
        <end position="243"/>
    </location>
</feature>
<accession>A0A150HCG3</accession>
<feature type="transmembrane region" description="Helical" evidence="7">
    <location>
        <begin position="120"/>
        <end position="137"/>
    </location>
</feature>
<dbReference type="PANTHER" id="PTHR30474">
    <property type="entry name" value="CELL CYCLE PROTEIN"/>
    <property type="match status" value="1"/>
</dbReference>
<dbReference type="GO" id="GO:0015648">
    <property type="term" value="F:lipid-linked peptidoglycan transporter activity"/>
    <property type="evidence" value="ECO:0007669"/>
    <property type="project" value="TreeGrafter"/>
</dbReference>
<evidence type="ECO:0000313" key="8">
    <source>
        <dbReference type="EMBL" id="KXZ59796.1"/>
    </source>
</evidence>
<dbReference type="Proteomes" id="UP000243589">
    <property type="component" value="Unassembled WGS sequence"/>
</dbReference>
<feature type="transmembrane region" description="Helical" evidence="7">
    <location>
        <begin position="149"/>
        <end position="167"/>
    </location>
</feature>
<evidence type="ECO:0000256" key="6">
    <source>
        <dbReference type="SAM" id="MobiDB-lite"/>
    </source>
</evidence>
<comment type="caution">
    <text evidence="8">The sequence shown here is derived from an EMBL/GenBank/DDBJ whole genome shotgun (WGS) entry which is preliminary data.</text>
</comment>
<proteinExistence type="predicted"/>
<dbReference type="GO" id="GO:0032153">
    <property type="term" value="C:cell division site"/>
    <property type="evidence" value="ECO:0007669"/>
    <property type="project" value="TreeGrafter"/>
</dbReference>
<evidence type="ECO:0000256" key="7">
    <source>
        <dbReference type="SAM" id="Phobius"/>
    </source>
</evidence>
<feature type="transmembrane region" description="Helical" evidence="7">
    <location>
        <begin position="59"/>
        <end position="77"/>
    </location>
</feature>
<dbReference type="GO" id="GO:0008360">
    <property type="term" value="P:regulation of cell shape"/>
    <property type="evidence" value="ECO:0007669"/>
    <property type="project" value="UniProtKB-KW"/>
</dbReference>
<evidence type="ECO:0000256" key="4">
    <source>
        <dbReference type="ARBA" id="ARBA00022989"/>
    </source>
</evidence>
<evidence type="ECO:0000256" key="5">
    <source>
        <dbReference type="ARBA" id="ARBA00023136"/>
    </source>
</evidence>
<feature type="transmembrane region" description="Helical" evidence="7">
    <location>
        <begin position="270"/>
        <end position="289"/>
    </location>
</feature>
<dbReference type="GO" id="GO:0005886">
    <property type="term" value="C:plasma membrane"/>
    <property type="evidence" value="ECO:0007669"/>
    <property type="project" value="TreeGrafter"/>
</dbReference>
<evidence type="ECO:0000313" key="9">
    <source>
        <dbReference type="Proteomes" id="UP000243589"/>
    </source>
</evidence>
<keyword evidence="2 7" id="KW-0812">Transmembrane</keyword>
<dbReference type="AlphaFoldDB" id="A0A150HCG3"/>
<keyword evidence="3" id="KW-0133">Cell shape</keyword>
<feature type="transmembrane region" description="Helical" evidence="7">
    <location>
        <begin position="392"/>
        <end position="413"/>
    </location>
</feature>
<dbReference type="Pfam" id="PF01098">
    <property type="entry name" value="FTSW_RODA_SPOVE"/>
    <property type="match status" value="1"/>
</dbReference>
<protein>
    <submittedName>
        <fullName evidence="8">Lipid II flippase FtsW</fullName>
    </submittedName>
</protein>
<organism evidence="8 9">
    <name type="scientific">Brevibacterium ravenspurgense</name>
    <dbReference type="NCBI Taxonomy" id="479117"/>
    <lineage>
        <taxon>Bacteria</taxon>
        <taxon>Bacillati</taxon>
        <taxon>Actinomycetota</taxon>
        <taxon>Actinomycetes</taxon>
        <taxon>Micrococcales</taxon>
        <taxon>Brevibacteriaceae</taxon>
        <taxon>Brevibacterium</taxon>
    </lineage>
</organism>
<feature type="transmembrane region" description="Helical" evidence="7">
    <location>
        <begin position="89"/>
        <end position="108"/>
    </location>
</feature>
<keyword evidence="4 7" id="KW-1133">Transmembrane helix</keyword>